<dbReference type="AlphaFoldDB" id="A0A1I2QPC2"/>
<organism evidence="1 2">
    <name type="scientific">Corynebacterium spheniscorum</name>
    <dbReference type="NCBI Taxonomy" id="185761"/>
    <lineage>
        <taxon>Bacteria</taxon>
        <taxon>Bacillati</taxon>
        <taxon>Actinomycetota</taxon>
        <taxon>Actinomycetes</taxon>
        <taxon>Mycobacteriales</taxon>
        <taxon>Corynebacteriaceae</taxon>
        <taxon>Corynebacterium</taxon>
    </lineage>
</organism>
<evidence type="ECO:0000313" key="2">
    <source>
        <dbReference type="Proteomes" id="UP000199065"/>
    </source>
</evidence>
<accession>A0A1I2QPC2</accession>
<protein>
    <submittedName>
        <fullName evidence="1">Uncharacterized protein</fullName>
    </submittedName>
</protein>
<sequence>MNRVENIAGDLQKPRDRAKCAAVYIPHSQACEDREYFALHTTFSVTVIKFLQRSFSDLVE</sequence>
<dbReference type="Proteomes" id="UP000199065">
    <property type="component" value="Unassembled WGS sequence"/>
</dbReference>
<gene>
    <name evidence="1" type="ORF">SAMN05660282_00553</name>
</gene>
<evidence type="ECO:0000313" key="1">
    <source>
        <dbReference type="EMBL" id="SFG30138.1"/>
    </source>
</evidence>
<name>A0A1I2QPC2_9CORY</name>
<reference evidence="1 2" key="1">
    <citation type="submission" date="2016-10" db="EMBL/GenBank/DDBJ databases">
        <authorList>
            <person name="de Groot N.N."/>
        </authorList>
    </citation>
    <scope>NUCLEOTIDE SEQUENCE [LARGE SCALE GENOMIC DNA]</scope>
    <source>
        <strain>J11</strain>
        <strain evidence="2">PG 39</strain>
    </source>
</reference>
<dbReference type="STRING" id="185761.SAMN05660282_00553"/>
<dbReference type="EMBL" id="FOPJ01000002">
    <property type="protein sequence ID" value="SFG30138.1"/>
    <property type="molecule type" value="Genomic_DNA"/>
</dbReference>
<keyword evidence="2" id="KW-1185">Reference proteome</keyword>
<proteinExistence type="predicted"/>